<dbReference type="PANTHER" id="PTHR34071">
    <property type="entry name" value="5-NITROIMIDAZOLE ANTIBIOTICS RESISTANCE PROTEIN, NIMA-FAMILY-RELATED PROTEIN-RELATED"/>
    <property type="match status" value="1"/>
</dbReference>
<dbReference type="InterPro" id="IPR024747">
    <property type="entry name" value="Pyridox_Oxase-rel"/>
</dbReference>
<comment type="caution">
    <text evidence="1">The sequence shown here is derived from an EMBL/GenBank/DDBJ whole genome shotgun (WGS) entry which is preliminary data.</text>
</comment>
<dbReference type="AlphaFoldDB" id="A0A9D2MLE5"/>
<dbReference type="Gene3D" id="2.30.110.10">
    <property type="entry name" value="Electron Transport, Fmn-binding Protein, Chain A"/>
    <property type="match status" value="1"/>
</dbReference>
<protein>
    <submittedName>
        <fullName evidence="1">Pyridoxamine 5'-phosphate oxidase family protein</fullName>
    </submittedName>
</protein>
<dbReference type="Pfam" id="PF12900">
    <property type="entry name" value="Pyridox_ox_2"/>
    <property type="match status" value="1"/>
</dbReference>
<dbReference type="PANTHER" id="PTHR34071:SF2">
    <property type="entry name" value="FLAVIN-NUCLEOTIDE-BINDING PROTEIN"/>
    <property type="match status" value="1"/>
</dbReference>
<evidence type="ECO:0000313" key="1">
    <source>
        <dbReference type="EMBL" id="HJB80332.1"/>
    </source>
</evidence>
<dbReference type="EMBL" id="DWXO01000050">
    <property type="protein sequence ID" value="HJB80332.1"/>
    <property type="molecule type" value="Genomic_DNA"/>
</dbReference>
<reference evidence="1" key="1">
    <citation type="journal article" date="2021" name="PeerJ">
        <title>Extensive microbial diversity within the chicken gut microbiome revealed by metagenomics and culture.</title>
        <authorList>
            <person name="Gilroy R."/>
            <person name="Ravi A."/>
            <person name="Getino M."/>
            <person name="Pursley I."/>
            <person name="Horton D.L."/>
            <person name="Alikhan N.F."/>
            <person name="Baker D."/>
            <person name="Gharbi K."/>
            <person name="Hall N."/>
            <person name="Watson M."/>
            <person name="Adriaenssens E.M."/>
            <person name="Foster-Nyarko E."/>
            <person name="Jarju S."/>
            <person name="Secka A."/>
            <person name="Antonio M."/>
            <person name="Oren A."/>
            <person name="Chaudhuri R.R."/>
            <person name="La Ragione R."/>
            <person name="Hildebrand F."/>
            <person name="Pallen M.J."/>
        </authorList>
    </citation>
    <scope>NUCLEOTIDE SEQUENCE</scope>
    <source>
        <strain evidence="1">CHK192-8294</strain>
    </source>
</reference>
<gene>
    <name evidence="1" type="ORF">H9712_05055</name>
</gene>
<proteinExistence type="predicted"/>
<reference evidence="1" key="2">
    <citation type="submission" date="2021-04" db="EMBL/GenBank/DDBJ databases">
        <authorList>
            <person name="Gilroy R."/>
        </authorList>
    </citation>
    <scope>NUCLEOTIDE SEQUENCE</scope>
    <source>
        <strain evidence="1">CHK192-8294</strain>
    </source>
</reference>
<organism evidence="1 2">
    <name type="scientific">Candidatus Flavonifractor intestinigallinarum</name>
    <dbReference type="NCBI Taxonomy" id="2838586"/>
    <lineage>
        <taxon>Bacteria</taxon>
        <taxon>Bacillati</taxon>
        <taxon>Bacillota</taxon>
        <taxon>Clostridia</taxon>
        <taxon>Eubacteriales</taxon>
        <taxon>Oscillospiraceae</taxon>
        <taxon>Flavonifractor</taxon>
    </lineage>
</organism>
<dbReference type="SUPFAM" id="SSF50475">
    <property type="entry name" value="FMN-binding split barrel"/>
    <property type="match status" value="1"/>
</dbReference>
<dbReference type="InterPro" id="IPR012349">
    <property type="entry name" value="Split_barrel_FMN-bd"/>
</dbReference>
<accession>A0A9D2MLE5</accession>
<sequence length="151" mass="17014">MKRTDGRDVGLEALDRCEYMVLAMTDEAGMPYCMPLNGVRVGEAVYFHSAQRGEKLTCLNLHPRVCLTAVGDQRVVQAAYETEFTSAVARGTAHEVCDPEEQKEALRAICQKYAPDCPDRVEEVIEKHLARTAVWRIDLEQVSGRKRLCKE</sequence>
<evidence type="ECO:0000313" key="2">
    <source>
        <dbReference type="Proteomes" id="UP000823921"/>
    </source>
</evidence>
<dbReference type="Proteomes" id="UP000823921">
    <property type="component" value="Unassembled WGS sequence"/>
</dbReference>
<name>A0A9D2MLE5_9FIRM</name>